<comment type="subcellular location">
    <subcellularLocation>
        <location evidence="1">Nucleus</location>
    </subcellularLocation>
</comment>
<dbReference type="OrthoDB" id="515401at2759"/>
<dbReference type="PANTHER" id="PTHR10071">
    <property type="entry name" value="TRANSCRIPTION FACTOR GATA FAMILY MEMBER"/>
    <property type="match status" value="1"/>
</dbReference>
<feature type="domain" description="GATA-type" evidence="10">
    <location>
        <begin position="323"/>
        <end position="375"/>
    </location>
</feature>
<dbReference type="PROSITE" id="PS50114">
    <property type="entry name" value="GATA_ZN_FINGER_2"/>
    <property type="match status" value="1"/>
</dbReference>
<evidence type="ECO:0000256" key="5">
    <source>
        <dbReference type="ARBA" id="ARBA00023015"/>
    </source>
</evidence>
<dbReference type="InterPro" id="IPR013088">
    <property type="entry name" value="Znf_NHR/GATA"/>
</dbReference>
<feature type="compositionally biased region" description="Low complexity" evidence="9">
    <location>
        <begin position="88"/>
        <end position="99"/>
    </location>
</feature>
<evidence type="ECO:0000256" key="3">
    <source>
        <dbReference type="ARBA" id="ARBA00022771"/>
    </source>
</evidence>
<proteinExistence type="predicted"/>
<evidence type="ECO:0000313" key="11">
    <source>
        <dbReference type="EMBL" id="KAH3671058.1"/>
    </source>
</evidence>
<dbReference type="RefSeq" id="XP_046064426.1">
    <property type="nucleotide sequence ID" value="XM_046208900.1"/>
</dbReference>
<sequence length="423" mass="48267">MFAGNVPAQKSESHIKLLKREIEREFAEQSSTSLQIWKMFNNKNTLLPNNKRILNLSWRLNSIESVKRRRNSDSSNRITKPTKYSHKQSLSQSSNNLSLTKPHLSETSFSETPENPEFDYIEHIRRISKEEYGMNPEPPVHAEPFRSSISSMDHDSIFGLTNPITIDPKERMDSSDYLSPGTSHSLSSNTNSVFSTVNGQPYNFLHNQPQQYQSASYSHQSHLQKPTEDFNVDSFLKFDDTLPDMMDITKHGHQEKDMASSKREEKRASDYSLTNYINTLEVSLDRRDRPAYDKTSPTLTTASSKTTPVSAPSTGKYSQQPICENCFTSTTPLWRKTSDNRLLCNACGLFFKLHGVIRPLNNTASSAKMNEQQKRKRSSLDLGDHNASVQVAPQPIRMDSYKEDTTQMGETFAGDWDWLKFNV</sequence>
<keyword evidence="5" id="KW-0805">Transcription regulation</keyword>
<dbReference type="PRINTS" id="PR00619">
    <property type="entry name" value="GATAZNFINGER"/>
</dbReference>
<evidence type="ECO:0000256" key="9">
    <source>
        <dbReference type="SAM" id="MobiDB-lite"/>
    </source>
</evidence>
<gene>
    <name evidence="11" type="ORF">OGAPHI_000769</name>
</gene>
<reference evidence="11" key="2">
    <citation type="submission" date="2021-01" db="EMBL/GenBank/DDBJ databases">
        <authorList>
            <person name="Schikora-Tamarit M.A."/>
        </authorList>
    </citation>
    <scope>NUCLEOTIDE SEQUENCE</scope>
    <source>
        <strain evidence="11">CBS6075</strain>
    </source>
</reference>
<dbReference type="GO" id="GO:0008270">
    <property type="term" value="F:zinc ion binding"/>
    <property type="evidence" value="ECO:0007669"/>
    <property type="project" value="UniProtKB-KW"/>
</dbReference>
<evidence type="ECO:0000256" key="7">
    <source>
        <dbReference type="ARBA" id="ARBA00023242"/>
    </source>
</evidence>
<dbReference type="SUPFAM" id="SSF57716">
    <property type="entry name" value="Glucocorticoid receptor-like (DNA-binding domain)"/>
    <property type="match status" value="1"/>
</dbReference>
<keyword evidence="6" id="KW-0804">Transcription</keyword>
<dbReference type="AlphaFoldDB" id="A0A9P8T977"/>
<feature type="region of interest" description="Disordered" evidence="9">
    <location>
        <begin position="67"/>
        <end position="117"/>
    </location>
</feature>
<dbReference type="GO" id="GO:0000978">
    <property type="term" value="F:RNA polymerase II cis-regulatory region sequence-specific DNA binding"/>
    <property type="evidence" value="ECO:0007669"/>
    <property type="project" value="TreeGrafter"/>
</dbReference>
<evidence type="ECO:0000256" key="2">
    <source>
        <dbReference type="ARBA" id="ARBA00022723"/>
    </source>
</evidence>
<dbReference type="PANTHER" id="PTHR10071:SF281">
    <property type="entry name" value="BOX A-BINDING FACTOR-RELATED"/>
    <property type="match status" value="1"/>
</dbReference>
<dbReference type="GO" id="GO:0000122">
    <property type="term" value="P:negative regulation of transcription by RNA polymerase II"/>
    <property type="evidence" value="ECO:0007669"/>
    <property type="project" value="TreeGrafter"/>
</dbReference>
<keyword evidence="4" id="KW-0862">Zinc</keyword>
<reference evidence="11" key="1">
    <citation type="journal article" date="2021" name="Open Biol.">
        <title>Shared evolutionary footprints suggest mitochondrial oxidative damage underlies multiple complex I losses in fungi.</title>
        <authorList>
            <person name="Schikora-Tamarit M.A."/>
            <person name="Marcet-Houben M."/>
            <person name="Nosek J."/>
            <person name="Gabaldon T."/>
        </authorList>
    </citation>
    <scope>NUCLEOTIDE SEQUENCE</scope>
    <source>
        <strain evidence="11">CBS6075</strain>
    </source>
</reference>
<comment type="caution">
    <text evidence="11">The sequence shown here is derived from an EMBL/GenBank/DDBJ whole genome shotgun (WGS) entry which is preliminary data.</text>
</comment>
<dbReference type="SMART" id="SM00401">
    <property type="entry name" value="ZnF_GATA"/>
    <property type="match status" value="1"/>
</dbReference>
<dbReference type="GO" id="GO:0005634">
    <property type="term" value="C:nucleus"/>
    <property type="evidence" value="ECO:0007669"/>
    <property type="project" value="UniProtKB-SubCell"/>
</dbReference>
<evidence type="ECO:0000256" key="4">
    <source>
        <dbReference type="ARBA" id="ARBA00022833"/>
    </source>
</evidence>
<organism evidence="11 12">
    <name type="scientific">Ogataea philodendri</name>
    <dbReference type="NCBI Taxonomy" id="1378263"/>
    <lineage>
        <taxon>Eukaryota</taxon>
        <taxon>Fungi</taxon>
        <taxon>Dikarya</taxon>
        <taxon>Ascomycota</taxon>
        <taxon>Saccharomycotina</taxon>
        <taxon>Pichiomycetes</taxon>
        <taxon>Pichiales</taxon>
        <taxon>Pichiaceae</taxon>
        <taxon>Ogataea</taxon>
    </lineage>
</organism>
<evidence type="ECO:0000256" key="1">
    <source>
        <dbReference type="ARBA" id="ARBA00004123"/>
    </source>
</evidence>
<dbReference type="Pfam" id="PF08550">
    <property type="entry name" value="GATA_AreA"/>
    <property type="match status" value="1"/>
</dbReference>
<dbReference type="InterPro" id="IPR039355">
    <property type="entry name" value="Transcription_factor_GATA"/>
</dbReference>
<keyword evidence="2" id="KW-0479">Metal-binding</keyword>
<feature type="region of interest" description="Disordered" evidence="9">
    <location>
        <begin position="162"/>
        <end position="189"/>
    </location>
</feature>
<dbReference type="GO" id="GO:0000981">
    <property type="term" value="F:DNA-binding transcription factor activity, RNA polymerase II-specific"/>
    <property type="evidence" value="ECO:0007669"/>
    <property type="project" value="TreeGrafter"/>
</dbReference>
<feature type="region of interest" description="Disordered" evidence="9">
    <location>
        <begin position="287"/>
        <end position="316"/>
    </location>
</feature>
<dbReference type="Proteomes" id="UP000769157">
    <property type="component" value="Unassembled WGS sequence"/>
</dbReference>
<keyword evidence="12" id="KW-1185">Reference proteome</keyword>
<dbReference type="InterPro" id="IPR013860">
    <property type="entry name" value="AreA_GATA"/>
</dbReference>
<feature type="region of interest" description="Disordered" evidence="9">
    <location>
        <begin position="364"/>
        <end position="386"/>
    </location>
</feature>
<evidence type="ECO:0000256" key="8">
    <source>
        <dbReference type="PROSITE-ProRule" id="PRU00094"/>
    </source>
</evidence>
<dbReference type="Pfam" id="PF00320">
    <property type="entry name" value="GATA"/>
    <property type="match status" value="1"/>
</dbReference>
<evidence type="ECO:0000259" key="10">
    <source>
        <dbReference type="PROSITE" id="PS50114"/>
    </source>
</evidence>
<name>A0A9P8T977_9ASCO</name>
<evidence type="ECO:0000313" key="12">
    <source>
        <dbReference type="Proteomes" id="UP000769157"/>
    </source>
</evidence>
<dbReference type="EMBL" id="JAEUBE010000084">
    <property type="protein sequence ID" value="KAH3671058.1"/>
    <property type="molecule type" value="Genomic_DNA"/>
</dbReference>
<dbReference type="PROSITE" id="PS00344">
    <property type="entry name" value="GATA_ZN_FINGER_1"/>
    <property type="match status" value="1"/>
</dbReference>
<feature type="compositionally biased region" description="Polar residues" evidence="9">
    <location>
        <begin position="295"/>
        <end position="316"/>
    </location>
</feature>
<dbReference type="GO" id="GO:0045944">
    <property type="term" value="P:positive regulation of transcription by RNA polymerase II"/>
    <property type="evidence" value="ECO:0007669"/>
    <property type="project" value="TreeGrafter"/>
</dbReference>
<keyword evidence="7" id="KW-0539">Nucleus</keyword>
<dbReference type="Gene3D" id="3.30.50.10">
    <property type="entry name" value="Erythroid Transcription Factor GATA-1, subunit A"/>
    <property type="match status" value="1"/>
</dbReference>
<dbReference type="CDD" id="cd00202">
    <property type="entry name" value="ZnF_GATA"/>
    <property type="match status" value="1"/>
</dbReference>
<dbReference type="GeneID" id="70232737"/>
<accession>A0A9P8T977</accession>
<evidence type="ECO:0000256" key="6">
    <source>
        <dbReference type="ARBA" id="ARBA00023163"/>
    </source>
</evidence>
<protein>
    <recommendedName>
        <fullName evidence="10">GATA-type domain-containing protein</fullName>
    </recommendedName>
</protein>
<dbReference type="InterPro" id="IPR000679">
    <property type="entry name" value="Znf_GATA"/>
</dbReference>
<keyword evidence="3 8" id="KW-0863">Zinc-finger</keyword>